<protein>
    <submittedName>
        <fullName evidence="1">Uncharacterized protein</fullName>
    </submittedName>
</protein>
<dbReference type="HOGENOM" id="CLU_2719018_0_0_10"/>
<evidence type="ECO:0000313" key="1">
    <source>
        <dbReference type="EMBL" id="EEX18950.1"/>
    </source>
</evidence>
<gene>
    <name evidence="1" type="ORF">HMPREF0973_01125</name>
</gene>
<keyword evidence="2" id="KW-1185">Reference proteome</keyword>
<dbReference type="EMBL" id="ACVA01000030">
    <property type="protein sequence ID" value="EEX18950.1"/>
    <property type="molecule type" value="Genomic_DNA"/>
</dbReference>
<proteinExistence type="predicted"/>
<evidence type="ECO:0000313" key="2">
    <source>
        <dbReference type="Proteomes" id="UP000003327"/>
    </source>
</evidence>
<organism evidence="1 2">
    <name type="scientific">Prevotella veroralis F0319</name>
    <dbReference type="NCBI Taxonomy" id="649761"/>
    <lineage>
        <taxon>Bacteria</taxon>
        <taxon>Pseudomonadati</taxon>
        <taxon>Bacteroidota</taxon>
        <taxon>Bacteroidia</taxon>
        <taxon>Bacteroidales</taxon>
        <taxon>Prevotellaceae</taxon>
        <taxon>Prevotella</taxon>
    </lineage>
</organism>
<dbReference type="Proteomes" id="UP000003327">
    <property type="component" value="Unassembled WGS sequence"/>
</dbReference>
<accession>C9MND7</accession>
<reference evidence="1 2" key="1">
    <citation type="submission" date="2009-09" db="EMBL/GenBank/DDBJ databases">
        <authorList>
            <person name="Weinstock G."/>
            <person name="Sodergren E."/>
            <person name="Clifton S."/>
            <person name="Fulton L."/>
            <person name="Fulton B."/>
            <person name="Courtney L."/>
            <person name="Fronick C."/>
            <person name="Harrison M."/>
            <person name="Strong C."/>
            <person name="Farmer C."/>
            <person name="Delahaunty K."/>
            <person name="Markovic C."/>
            <person name="Hall O."/>
            <person name="Minx P."/>
            <person name="Tomlinson C."/>
            <person name="Mitreva M."/>
            <person name="Nelson J."/>
            <person name="Hou S."/>
            <person name="Wollam A."/>
            <person name="Pepin K.H."/>
            <person name="Johnson M."/>
            <person name="Bhonagiri V."/>
            <person name="Nash W.E."/>
            <person name="Warren W."/>
            <person name="Chinwalla A."/>
            <person name="Mardis E.R."/>
            <person name="Wilson R.K."/>
        </authorList>
    </citation>
    <scope>NUCLEOTIDE SEQUENCE [LARGE SCALE GENOMIC DNA]</scope>
    <source>
        <strain evidence="1 2">F0319</strain>
    </source>
</reference>
<comment type="caution">
    <text evidence="1">The sequence shown here is derived from an EMBL/GenBank/DDBJ whole genome shotgun (WGS) entry which is preliminary data.</text>
</comment>
<name>C9MND7_9BACT</name>
<dbReference type="AlphaFoldDB" id="C9MND7"/>
<dbReference type="STRING" id="649761.HMPREF0973_01125"/>
<sequence length="72" mass="8366">MIYFCSNHALGLSSEEKNHSLYIKIGVTSVCKDTIFFGYMTCLQMFFAVQDICFEIDFYYKVVSTHFVLLLT</sequence>